<dbReference type="InterPro" id="IPR050639">
    <property type="entry name" value="SSR_resolvase"/>
</dbReference>
<keyword evidence="1" id="KW-0229">DNA integration</keyword>
<dbReference type="EMBL" id="WNUR01000047">
    <property type="protein sequence ID" value="MDZ7542194.1"/>
    <property type="molecule type" value="Genomic_DNA"/>
</dbReference>
<dbReference type="PANTHER" id="PTHR30461:SF2">
    <property type="entry name" value="SERINE RECOMBINASE PINE-RELATED"/>
    <property type="match status" value="1"/>
</dbReference>
<reference evidence="7" key="1">
    <citation type="submission" date="2019-11" db="EMBL/GenBank/DDBJ databases">
        <title>Characterization of Clostridium perfringens isolates from swine manure treated agricultural soils.</title>
        <authorList>
            <person name="Wushke S.T."/>
        </authorList>
    </citation>
    <scope>NUCLEOTIDE SEQUENCE</scope>
    <source>
        <strain evidence="7">X62</strain>
    </source>
</reference>
<dbReference type="Proteomes" id="UP001288944">
    <property type="component" value="Unassembled WGS sequence"/>
</dbReference>
<feature type="active site" description="O-(5'-phospho-DNA)-serine intermediate" evidence="4 5">
    <location>
        <position position="9"/>
    </location>
</feature>
<evidence type="ECO:0000256" key="1">
    <source>
        <dbReference type="ARBA" id="ARBA00022908"/>
    </source>
</evidence>
<sequence length="202" mass="23704">MIVKYLRVSTIEQEQTRQEYLLEKLNIKFDKSYEDKMTGKTKERPQLNKMLKEVKEGDIVYCESISRLGRSLKDLIEIIDTLIDKGVRVVILKEGIDTSNKTYKILVGIFGSIAEMERETIQERTKQSIEALKEIKEGTGEIKTKSGKWFGREEKTVNDLPYNFEKYYNKMINKEITKVEMAKLLDVGRATVYRWIKLFENN</sequence>
<evidence type="ECO:0000256" key="4">
    <source>
        <dbReference type="PIRSR" id="PIRSR606118-50"/>
    </source>
</evidence>
<proteinExistence type="predicted"/>
<dbReference type="PROSITE" id="PS51736">
    <property type="entry name" value="RECOMBINASES_3"/>
    <property type="match status" value="1"/>
</dbReference>
<keyword evidence="3" id="KW-0233">DNA recombination</keyword>
<dbReference type="CDD" id="cd03768">
    <property type="entry name" value="SR_ResInv"/>
    <property type="match status" value="1"/>
</dbReference>
<dbReference type="InterPro" id="IPR036162">
    <property type="entry name" value="Resolvase-like_N_sf"/>
</dbReference>
<name>A0AAW9KHE1_CLOPF</name>
<dbReference type="InterPro" id="IPR006118">
    <property type="entry name" value="Recombinase_CS"/>
</dbReference>
<feature type="domain" description="Resolvase/invertase-type recombinase catalytic" evidence="6">
    <location>
        <begin position="1"/>
        <end position="136"/>
    </location>
</feature>
<dbReference type="PROSITE" id="PS00397">
    <property type="entry name" value="RECOMBINASES_1"/>
    <property type="match status" value="1"/>
</dbReference>
<gene>
    <name evidence="7" type="ORF">GNF83_13230</name>
</gene>
<dbReference type="GO" id="GO:0000150">
    <property type="term" value="F:DNA strand exchange activity"/>
    <property type="evidence" value="ECO:0007669"/>
    <property type="project" value="InterPro"/>
</dbReference>
<organism evidence="7 8">
    <name type="scientific">Clostridium perfringens</name>
    <dbReference type="NCBI Taxonomy" id="1502"/>
    <lineage>
        <taxon>Bacteria</taxon>
        <taxon>Bacillati</taxon>
        <taxon>Bacillota</taxon>
        <taxon>Clostridia</taxon>
        <taxon>Eubacteriales</taxon>
        <taxon>Clostridiaceae</taxon>
        <taxon>Clostridium</taxon>
    </lineage>
</organism>
<dbReference type="Gene3D" id="3.40.50.1390">
    <property type="entry name" value="Resolvase, N-terminal catalytic domain"/>
    <property type="match status" value="1"/>
</dbReference>
<evidence type="ECO:0000313" key="7">
    <source>
        <dbReference type="EMBL" id="MDZ7542194.1"/>
    </source>
</evidence>
<evidence type="ECO:0000256" key="3">
    <source>
        <dbReference type="ARBA" id="ARBA00023172"/>
    </source>
</evidence>
<evidence type="ECO:0000259" key="6">
    <source>
        <dbReference type="PROSITE" id="PS51736"/>
    </source>
</evidence>
<evidence type="ECO:0000313" key="8">
    <source>
        <dbReference type="Proteomes" id="UP001288944"/>
    </source>
</evidence>
<keyword evidence="2" id="KW-0238">DNA-binding</keyword>
<dbReference type="Pfam" id="PF00239">
    <property type="entry name" value="Resolvase"/>
    <property type="match status" value="1"/>
</dbReference>
<accession>A0AAW9KHE1</accession>
<dbReference type="InterPro" id="IPR006119">
    <property type="entry name" value="Resolv_N"/>
</dbReference>
<evidence type="ECO:0000256" key="2">
    <source>
        <dbReference type="ARBA" id="ARBA00023125"/>
    </source>
</evidence>
<dbReference type="GO" id="GO:0015074">
    <property type="term" value="P:DNA integration"/>
    <property type="evidence" value="ECO:0007669"/>
    <property type="project" value="UniProtKB-KW"/>
</dbReference>
<dbReference type="AlphaFoldDB" id="A0AAW9KHE1"/>
<dbReference type="PANTHER" id="PTHR30461">
    <property type="entry name" value="DNA-INVERTASE FROM LAMBDOID PROPHAGE"/>
    <property type="match status" value="1"/>
</dbReference>
<evidence type="ECO:0000256" key="5">
    <source>
        <dbReference type="PROSITE-ProRule" id="PRU10137"/>
    </source>
</evidence>
<dbReference type="SUPFAM" id="SSF53041">
    <property type="entry name" value="Resolvase-like"/>
    <property type="match status" value="1"/>
</dbReference>
<comment type="caution">
    <text evidence="7">The sequence shown here is derived from an EMBL/GenBank/DDBJ whole genome shotgun (WGS) entry which is preliminary data.</text>
</comment>
<dbReference type="RefSeq" id="WP_322394890.1">
    <property type="nucleotide sequence ID" value="NZ_CP148656.1"/>
</dbReference>
<protein>
    <submittedName>
        <fullName evidence="7">Recombinase family protein</fullName>
    </submittedName>
</protein>
<dbReference type="GO" id="GO:0003677">
    <property type="term" value="F:DNA binding"/>
    <property type="evidence" value="ECO:0007669"/>
    <property type="project" value="UniProtKB-KW"/>
</dbReference>
<dbReference type="SMART" id="SM00857">
    <property type="entry name" value="Resolvase"/>
    <property type="match status" value="1"/>
</dbReference>